<organism evidence="6 7">
    <name type="scientific">Ancylomarina euxinus</name>
    <dbReference type="NCBI Taxonomy" id="2283627"/>
    <lineage>
        <taxon>Bacteria</taxon>
        <taxon>Pseudomonadati</taxon>
        <taxon>Bacteroidota</taxon>
        <taxon>Bacteroidia</taxon>
        <taxon>Marinilabiliales</taxon>
        <taxon>Marinifilaceae</taxon>
        <taxon>Ancylomarina</taxon>
    </lineage>
</organism>
<dbReference type="GO" id="GO:0003677">
    <property type="term" value="F:DNA binding"/>
    <property type="evidence" value="ECO:0007669"/>
    <property type="project" value="InterPro"/>
</dbReference>
<dbReference type="NCBIfam" id="TIGR02937">
    <property type="entry name" value="sigma70-ECF"/>
    <property type="match status" value="1"/>
</dbReference>
<evidence type="ECO:0000256" key="3">
    <source>
        <dbReference type="ARBA" id="ARBA00023082"/>
    </source>
</evidence>
<dbReference type="Gene3D" id="1.10.1740.10">
    <property type="match status" value="1"/>
</dbReference>
<proteinExistence type="inferred from homology"/>
<keyword evidence="7" id="KW-1185">Reference proteome</keyword>
<dbReference type="SUPFAM" id="SSF88946">
    <property type="entry name" value="Sigma2 domain of RNA polymerase sigma factors"/>
    <property type="match status" value="1"/>
</dbReference>
<dbReference type="SUPFAM" id="SSF88659">
    <property type="entry name" value="Sigma3 and sigma4 domains of RNA polymerase sigma factors"/>
    <property type="match status" value="1"/>
</dbReference>
<comment type="similarity">
    <text evidence="1">Belongs to the sigma-70 factor family. ECF subfamily.</text>
</comment>
<keyword evidence="4" id="KW-0804">Transcription</keyword>
<evidence type="ECO:0000313" key="7">
    <source>
        <dbReference type="Proteomes" id="UP000285794"/>
    </source>
</evidence>
<dbReference type="GO" id="GO:0016987">
    <property type="term" value="F:sigma factor activity"/>
    <property type="evidence" value="ECO:0007669"/>
    <property type="project" value="UniProtKB-KW"/>
</dbReference>
<feature type="domain" description="RNA polymerase sigma factor 70 region 4 type 2" evidence="5">
    <location>
        <begin position="118"/>
        <end position="169"/>
    </location>
</feature>
<gene>
    <name evidence="6" type="ORF">DWB61_12790</name>
</gene>
<dbReference type="Pfam" id="PF08281">
    <property type="entry name" value="Sigma70_r4_2"/>
    <property type="match status" value="1"/>
</dbReference>
<dbReference type="GO" id="GO:0006352">
    <property type="term" value="P:DNA-templated transcription initiation"/>
    <property type="evidence" value="ECO:0007669"/>
    <property type="project" value="InterPro"/>
</dbReference>
<dbReference type="InterPro" id="IPR036388">
    <property type="entry name" value="WH-like_DNA-bd_sf"/>
</dbReference>
<evidence type="ECO:0000256" key="2">
    <source>
        <dbReference type="ARBA" id="ARBA00023015"/>
    </source>
</evidence>
<keyword evidence="2" id="KW-0805">Transcription regulation</keyword>
<evidence type="ECO:0000256" key="4">
    <source>
        <dbReference type="ARBA" id="ARBA00023163"/>
    </source>
</evidence>
<accession>A0A425XZ70</accession>
<name>A0A425XZ70_9BACT</name>
<comment type="caution">
    <text evidence="6">The sequence shown here is derived from an EMBL/GenBank/DDBJ whole genome shotgun (WGS) entry which is preliminary data.</text>
</comment>
<evidence type="ECO:0000259" key="5">
    <source>
        <dbReference type="Pfam" id="PF08281"/>
    </source>
</evidence>
<sequence length="188" mass="22139">MEISDQYICELLSSNNKMGMTLLFKKYFKSLTLWADTFLNDMDLAKDVVQDFFYAIWRNKAYQSLHHEKLASYLFVSVKNLSFKKLAKKDVLRYSMDIEYFDQVSEDFESNKEAIVVEIMKEIENLPEKSREVVKCIYLKGMKYQEAAEELGVSVSTIKTHLVRSMKALRLKSEHLGDFFLLCFFQNK</sequence>
<evidence type="ECO:0000256" key="1">
    <source>
        <dbReference type="ARBA" id="ARBA00010641"/>
    </source>
</evidence>
<reference evidence="6 7" key="1">
    <citation type="submission" date="2018-07" db="EMBL/GenBank/DDBJ databases">
        <title>Draft genome sequence of Ancylomarina sp. M1P.</title>
        <authorList>
            <person name="Yadav S."/>
            <person name="Villanueva L."/>
            <person name="Damste J.S.S."/>
        </authorList>
    </citation>
    <scope>NUCLEOTIDE SEQUENCE [LARGE SCALE GENOMIC DNA]</scope>
    <source>
        <strain evidence="6 7">M1P</strain>
    </source>
</reference>
<dbReference type="AlphaFoldDB" id="A0A425XZ70"/>
<keyword evidence="3" id="KW-0731">Sigma factor</keyword>
<dbReference type="PANTHER" id="PTHR43133:SF46">
    <property type="entry name" value="RNA POLYMERASE SIGMA-70 FACTOR ECF SUBFAMILY"/>
    <property type="match status" value="1"/>
</dbReference>
<dbReference type="InterPro" id="IPR013324">
    <property type="entry name" value="RNA_pol_sigma_r3/r4-like"/>
</dbReference>
<evidence type="ECO:0000313" key="6">
    <source>
        <dbReference type="EMBL" id="RRG20417.1"/>
    </source>
</evidence>
<dbReference type="Proteomes" id="UP000285794">
    <property type="component" value="Unassembled WGS sequence"/>
</dbReference>
<dbReference type="InterPro" id="IPR039425">
    <property type="entry name" value="RNA_pol_sigma-70-like"/>
</dbReference>
<dbReference type="InterPro" id="IPR013325">
    <property type="entry name" value="RNA_pol_sigma_r2"/>
</dbReference>
<dbReference type="EMBL" id="QQWG01000013">
    <property type="protein sequence ID" value="RRG20417.1"/>
    <property type="molecule type" value="Genomic_DNA"/>
</dbReference>
<dbReference type="Gene3D" id="1.10.10.10">
    <property type="entry name" value="Winged helix-like DNA-binding domain superfamily/Winged helix DNA-binding domain"/>
    <property type="match status" value="1"/>
</dbReference>
<dbReference type="InterPro" id="IPR014284">
    <property type="entry name" value="RNA_pol_sigma-70_dom"/>
</dbReference>
<protein>
    <recommendedName>
        <fullName evidence="5">RNA polymerase sigma factor 70 region 4 type 2 domain-containing protein</fullName>
    </recommendedName>
</protein>
<dbReference type="PANTHER" id="PTHR43133">
    <property type="entry name" value="RNA POLYMERASE ECF-TYPE SIGMA FACTO"/>
    <property type="match status" value="1"/>
</dbReference>
<dbReference type="InterPro" id="IPR013249">
    <property type="entry name" value="RNA_pol_sigma70_r4_t2"/>
</dbReference>
<dbReference type="CDD" id="cd06171">
    <property type="entry name" value="Sigma70_r4"/>
    <property type="match status" value="1"/>
</dbReference>